<reference evidence="2" key="1">
    <citation type="submission" date="2016-10" db="EMBL/GenBank/DDBJ databases">
        <authorList>
            <person name="Varghese N."/>
            <person name="Submissions S."/>
        </authorList>
    </citation>
    <scope>NUCLEOTIDE SEQUENCE [LARGE SCALE GENOMIC DNA]</scope>
    <source>
        <strain evidence="2">DSM 24767</strain>
    </source>
</reference>
<proteinExistence type="predicted"/>
<evidence type="ECO:0000313" key="2">
    <source>
        <dbReference type="Proteomes" id="UP000198848"/>
    </source>
</evidence>
<dbReference type="InterPro" id="IPR055951">
    <property type="entry name" value="DUF7529"/>
</dbReference>
<gene>
    <name evidence="1" type="ORF">SAMN04489842_0092</name>
</gene>
<accession>A0A1H0Z182</accession>
<dbReference type="EMBL" id="FNLC01000001">
    <property type="protein sequence ID" value="SDQ21183.1"/>
    <property type="molecule type" value="Genomic_DNA"/>
</dbReference>
<keyword evidence="2" id="KW-1185">Reference proteome</keyword>
<dbReference type="AlphaFoldDB" id="A0A1H0Z182"/>
<name>A0A1H0Z182_NATTX</name>
<evidence type="ECO:0000313" key="1">
    <source>
        <dbReference type="EMBL" id="SDQ21183.1"/>
    </source>
</evidence>
<dbReference type="OrthoDB" id="325206at2157"/>
<dbReference type="Proteomes" id="UP000198848">
    <property type="component" value="Unassembled WGS sequence"/>
</dbReference>
<organism evidence="1 2">
    <name type="scientific">Natronobacterium texcoconense</name>
    <dbReference type="NCBI Taxonomy" id="1095778"/>
    <lineage>
        <taxon>Archaea</taxon>
        <taxon>Methanobacteriati</taxon>
        <taxon>Methanobacteriota</taxon>
        <taxon>Stenosarchaea group</taxon>
        <taxon>Halobacteria</taxon>
        <taxon>Halobacteriales</taxon>
        <taxon>Natrialbaceae</taxon>
        <taxon>Natronobacterium</taxon>
    </lineage>
</organism>
<dbReference type="Pfam" id="PF24373">
    <property type="entry name" value="DUF7529"/>
    <property type="match status" value="1"/>
</dbReference>
<sequence>MTADGQPVADPRWSELCEDATGIADRYRENGWDVVVLDPVAVTPHDGDDRSGLEVQVSDEEYDLVETLVDDGSASFGDAEVYYRPADEGDDPDALEDRRFAIVVERDAENEIAVCLPLTYSIADARETLEDALVDEELLIHVHAGADDRWVTFSHDDPSLFLEEADVRRW</sequence>
<dbReference type="STRING" id="1095778.SAMN04489842_0092"/>
<dbReference type="RefSeq" id="WP_090375745.1">
    <property type="nucleotide sequence ID" value="NZ_FNLC01000001.1"/>
</dbReference>
<protein>
    <submittedName>
        <fullName evidence="1">Uncharacterized protein</fullName>
    </submittedName>
</protein>